<dbReference type="InterPro" id="IPR020831">
    <property type="entry name" value="GlycerAld/Erythrose_P_DH"/>
</dbReference>
<dbReference type="Pfam" id="PF00044">
    <property type="entry name" value="Gp_dh_N"/>
    <property type="match status" value="2"/>
</dbReference>
<evidence type="ECO:0000256" key="2">
    <source>
        <dbReference type="ARBA" id="ARBA00023002"/>
    </source>
</evidence>
<organism evidence="10 11">
    <name type="scientific">candidate division WWE3 bacterium</name>
    <dbReference type="NCBI Taxonomy" id="2053526"/>
    <lineage>
        <taxon>Bacteria</taxon>
        <taxon>Katanobacteria</taxon>
    </lineage>
</organism>
<evidence type="ECO:0000313" key="10">
    <source>
        <dbReference type="EMBL" id="NMB91762.1"/>
    </source>
</evidence>
<dbReference type="InterPro" id="IPR020830">
    <property type="entry name" value="GlycerAld_3-P_DH_AS"/>
</dbReference>
<dbReference type="Gene3D" id="3.40.50.720">
    <property type="entry name" value="NAD(P)-binding Rossmann-like Domain"/>
    <property type="match status" value="1"/>
</dbReference>
<evidence type="ECO:0000256" key="1">
    <source>
        <dbReference type="ARBA" id="ARBA00007406"/>
    </source>
</evidence>
<keyword evidence="2 8" id="KW-0560">Oxidoreductase</keyword>
<dbReference type="Pfam" id="PF02800">
    <property type="entry name" value="Gp_dh_C"/>
    <property type="match status" value="1"/>
</dbReference>
<feature type="binding site" evidence="5">
    <location>
        <position position="341"/>
    </location>
    <ligand>
        <name>NAD(+)</name>
        <dbReference type="ChEBI" id="CHEBI:57540"/>
    </ligand>
</feature>
<dbReference type="PRINTS" id="PR00078">
    <property type="entry name" value="G3PDHDRGNASE"/>
</dbReference>
<reference evidence="10 11" key="1">
    <citation type="journal article" date="2020" name="Biotechnol. Biofuels">
        <title>New insights from the biogas microbiome by comprehensive genome-resolved metagenomics of nearly 1600 species originating from multiple anaerobic digesters.</title>
        <authorList>
            <person name="Campanaro S."/>
            <person name="Treu L."/>
            <person name="Rodriguez-R L.M."/>
            <person name="Kovalovszki A."/>
            <person name="Ziels R.M."/>
            <person name="Maus I."/>
            <person name="Zhu X."/>
            <person name="Kougias P.G."/>
            <person name="Basile A."/>
            <person name="Luo G."/>
            <person name="Schluter A."/>
            <person name="Konstantinidis K.T."/>
            <person name="Angelidaki I."/>
        </authorList>
    </citation>
    <scope>NUCLEOTIDE SEQUENCE [LARGE SCALE GENOMIC DNA]</scope>
    <source>
        <strain evidence="10">AS27yjCOA_202</strain>
    </source>
</reference>
<evidence type="ECO:0000256" key="5">
    <source>
        <dbReference type="PIRSR" id="PIRSR000149-3"/>
    </source>
</evidence>
<evidence type="ECO:0000256" key="3">
    <source>
        <dbReference type="PIRSR" id="PIRSR000149-1"/>
    </source>
</evidence>
<comment type="caution">
    <text evidence="10">The sequence shown here is derived from an EMBL/GenBank/DDBJ whole genome shotgun (WGS) entry which is preliminary data.</text>
</comment>
<dbReference type="InterPro" id="IPR020828">
    <property type="entry name" value="GlycerAld_3-P_DH_NAD(P)-bd"/>
</dbReference>
<feature type="binding site" evidence="5">
    <location>
        <position position="142"/>
    </location>
    <ligand>
        <name>NAD(+)</name>
        <dbReference type="ChEBI" id="CHEBI:57540"/>
    </ligand>
</feature>
<sequence>MTAQLAINGFGRIGRSSFKIALEKGLSIAAINDLTNPRVLAHLLKYDTVYGVYNKEIYIEEDGKKTRLEDNKGEKEFFDIKGNENYLIVDGKRTLVTSEKEPSKLPWKKLNIDIVLECTGRFTKDDSALEHIKAGAKKVIVSAPTKGGTIQTFMKGVNDSQYLGQNAISNASCTTNCISPVLAILDKNFKIIKAGMSTIHAITNNQSVVDTPPSGEKVDLRRARSSGYNIIPTTTGAADATTEALPNLKGKFDGVSLRVPIVTGSLSDITALVEKNVTEDEVNKAFEEASKNSIYKDVIQVTYEPIVSSDIIGNPYSAVVDLSMTKVIDKNLVKIFAWYDNEWGYSNRLVDMAIMMSE</sequence>
<feature type="binding site" evidence="5">
    <location>
        <position position="33"/>
    </location>
    <ligand>
        <name>NAD(+)</name>
        <dbReference type="ChEBI" id="CHEBI:57540"/>
    </ligand>
</feature>
<evidence type="ECO:0000256" key="8">
    <source>
        <dbReference type="RuleBase" id="RU361160"/>
    </source>
</evidence>
<accession>A0A7X9HSV7</accession>
<feature type="site" description="Activates thiol group during catalysis" evidence="6">
    <location>
        <position position="200"/>
    </location>
</feature>
<keyword evidence="5" id="KW-0520">NAD</keyword>
<dbReference type="SUPFAM" id="SSF55347">
    <property type="entry name" value="Glyceraldehyde-3-phosphate dehydrogenase-like, C-terminal domain"/>
    <property type="match status" value="1"/>
</dbReference>
<dbReference type="CDD" id="cd05214">
    <property type="entry name" value="GAPDH_I_N"/>
    <property type="match status" value="1"/>
</dbReference>
<feature type="domain" description="Glyceraldehyde 3-phosphate dehydrogenase NAD(P) binding" evidence="9">
    <location>
        <begin position="3"/>
        <end position="173"/>
    </location>
</feature>
<dbReference type="SMART" id="SM00846">
    <property type="entry name" value="Gp_dh_N"/>
    <property type="match status" value="1"/>
</dbReference>
<dbReference type="InterPro" id="IPR006424">
    <property type="entry name" value="Glyceraldehyde-3-P_DH_1"/>
</dbReference>
<name>A0A7X9HSV7_UNCKA</name>
<proteinExistence type="inferred from homology"/>
<dbReference type="InterPro" id="IPR020829">
    <property type="entry name" value="GlycerAld_3-P_DH_cat"/>
</dbReference>
<dbReference type="PROSITE" id="PS00071">
    <property type="entry name" value="GAPDH"/>
    <property type="match status" value="1"/>
</dbReference>
<dbReference type="SUPFAM" id="SSF51735">
    <property type="entry name" value="NAD(P)-binding Rossmann-fold domains"/>
    <property type="match status" value="1"/>
</dbReference>
<evidence type="ECO:0000256" key="6">
    <source>
        <dbReference type="PIRSR" id="PIRSR000149-4"/>
    </source>
</evidence>
<evidence type="ECO:0000256" key="7">
    <source>
        <dbReference type="RuleBase" id="RU000397"/>
    </source>
</evidence>
<dbReference type="PIRSF" id="PIRSF000149">
    <property type="entry name" value="GAP_DH"/>
    <property type="match status" value="1"/>
</dbReference>
<gene>
    <name evidence="10" type="primary">gap</name>
    <name evidence="10" type="ORF">GYA37_02855</name>
</gene>
<feature type="binding site" evidence="4">
    <location>
        <begin position="172"/>
        <end position="174"/>
    </location>
    <ligand>
        <name>D-glyceraldehyde 3-phosphate</name>
        <dbReference type="ChEBI" id="CHEBI:59776"/>
    </ligand>
</feature>
<dbReference type="PANTHER" id="PTHR43148">
    <property type="entry name" value="GLYCERALDEHYDE-3-PHOSPHATE DEHYDROGENASE 2"/>
    <property type="match status" value="1"/>
</dbReference>
<dbReference type="NCBIfam" id="TIGR01534">
    <property type="entry name" value="GAPDH-I"/>
    <property type="match status" value="1"/>
</dbReference>
<dbReference type="InterPro" id="IPR036291">
    <property type="entry name" value="NAD(P)-bd_dom_sf"/>
</dbReference>
<feature type="binding site" evidence="4">
    <location>
        <begin position="235"/>
        <end position="236"/>
    </location>
    <ligand>
        <name>D-glyceraldehyde 3-phosphate</name>
        <dbReference type="ChEBI" id="CHEBI:59776"/>
    </ligand>
</feature>
<keyword evidence="5" id="KW-0547">Nucleotide-binding</keyword>
<evidence type="ECO:0000313" key="11">
    <source>
        <dbReference type="Proteomes" id="UP000590542"/>
    </source>
</evidence>
<protein>
    <recommendedName>
        <fullName evidence="8">Glyceraldehyde-3-phosphate dehydrogenase</fullName>
        <ecNumber evidence="8">1.2.1.-</ecNumber>
    </recommendedName>
</protein>
<dbReference type="EC" id="1.2.1.-" evidence="8"/>
<dbReference type="CDD" id="cd18126">
    <property type="entry name" value="GAPDH_I_C"/>
    <property type="match status" value="1"/>
</dbReference>
<evidence type="ECO:0000259" key="9">
    <source>
        <dbReference type="SMART" id="SM00846"/>
    </source>
</evidence>
<dbReference type="FunFam" id="3.30.360.10:FF:000002">
    <property type="entry name" value="Glyceraldehyde-3-phosphate dehydrogenase"/>
    <property type="match status" value="1"/>
</dbReference>
<dbReference type="EMBL" id="JAAZNV010000009">
    <property type="protein sequence ID" value="NMB91762.1"/>
    <property type="molecule type" value="Genomic_DNA"/>
</dbReference>
<feature type="binding site" evidence="5">
    <location>
        <begin position="12"/>
        <end position="13"/>
    </location>
    <ligand>
        <name>NAD(+)</name>
        <dbReference type="ChEBI" id="CHEBI:57540"/>
    </ligand>
</feature>
<feature type="binding site" evidence="4">
    <location>
        <position position="203"/>
    </location>
    <ligand>
        <name>D-glyceraldehyde 3-phosphate</name>
        <dbReference type="ChEBI" id="CHEBI:59776"/>
    </ligand>
</feature>
<dbReference type="GO" id="GO:0006006">
    <property type="term" value="P:glucose metabolic process"/>
    <property type="evidence" value="ECO:0007669"/>
    <property type="project" value="InterPro"/>
</dbReference>
<feature type="binding site" evidence="4">
    <location>
        <position position="258"/>
    </location>
    <ligand>
        <name>D-glyceraldehyde 3-phosphate</name>
        <dbReference type="ChEBI" id="CHEBI:59776"/>
    </ligand>
</feature>
<comment type="similarity">
    <text evidence="1 7">Belongs to the glyceraldehyde-3-phosphate dehydrogenase family.</text>
</comment>
<dbReference type="AlphaFoldDB" id="A0A7X9HSV7"/>
<dbReference type="Gene3D" id="3.30.360.10">
    <property type="entry name" value="Dihydrodipicolinate Reductase, domain 2"/>
    <property type="match status" value="1"/>
</dbReference>
<dbReference type="GO" id="GO:0016620">
    <property type="term" value="F:oxidoreductase activity, acting on the aldehyde or oxo group of donors, NAD or NADP as acceptor"/>
    <property type="evidence" value="ECO:0007669"/>
    <property type="project" value="InterPro"/>
</dbReference>
<dbReference type="Proteomes" id="UP000590542">
    <property type="component" value="Unassembled WGS sequence"/>
</dbReference>
<feature type="active site" description="Nucleophile" evidence="3">
    <location>
        <position position="173"/>
    </location>
</feature>
<dbReference type="GO" id="GO:0051287">
    <property type="term" value="F:NAD binding"/>
    <property type="evidence" value="ECO:0007669"/>
    <property type="project" value="InterPro"/>
</dbReference>
<evidence type="ECO:0000256" key="4">
    <source>
        <dbReference type="PIRSR" id="PIRSR000149-2"/>
    </source>
</evidence>
<dbReference type="GO" id="GO:0050661">
    <property type="term" value="F:NADP binding"/>
    <property type="evidence" value="ECO:0007669"/>
    <property type="project" value="InterPro"/>
</dbReference>